<keyword evidence="4 6" id="KW-0233">DNA recombination</keyword>
<dbReference type="GO" id="GO:0009379">
    <property type="term" value="C:Holliday junction helicase complex"/>
    <property type="evidence" value="ECO:0007669"/>
    <property type="project" value="InterPro"/>
</dbReference>
<comment type="similarity">
    <text evidence="6">Belongs to the RuvA family.</text>
</comment>
<keyword evidence="2 6" id="KW-0227">DNA damage</keyword>
<evidence type="ECO:0000256" key="3">
    <source>
        <dbReference type="ARBA" id="ARBA00023125"/>
    </source>
</evidence>
<evidence type="ECO:0000259" key="8">
    <source>
        <dbReference type="Pfam" id="PF07499"/>
    </source>
</evidence>
<evidence type="ECO:0000313" key="9">
    <source>
        <dbReference type="EMBL" id="PZW36199.1"/>
    </source>
</evidence>
<dbReference type="Proteomes" id="UP000248806">
    <property type="component" value="Unassembled WGS sequence"/>
</dbReference>
<dbReference type="EMBL" id="QKUF01000001">
    <property type="protein sequence ID" value="PZW36199.1"/>
    <property type="molecule type" value="Genomic_DNA"/>
</dbReference>
<dbReference type="GO" id="GO:0005524">
    <property type="term" value="F:ATP binding"/>
    <property type="evidence" value="ECO:0007669"/>
    <property type="project" value="InterPro"/>
</dbReference>
<dbReference type="Pfam" id="PF14520">
    <property type="entry name" value="HHH_5"/>
    <property type="match status" value="1"/>
</dbReference>
<proteinExistence type="inferred from homology"/>
<comment type="subunit">
    <text evidence="6">Homotetramer. Forms an RuvA(8)-RuvB(12)-Holliday junction (HJ) complex. HJ DNA is sandwiched between 2 RuvA tetramers; dsDNA enters through RuvA and exits via RuvB. An RuvB hexamer assembles on each DNA strand where it exits the tetramer. Each RuvB hexamer is contacted by two RuvA subunits (via domain III) on 2 adjacent RuvB subunits; this complex drives branch migration. In the full resolvosome a probable DNA-RuvA(4)-RuvB(12)-RuvC(2) complex forms which resolves the HJ.</text>
</comment>
<protein>
    <recommendedName>
        <fullName evidence="6">Holliday junction branch migration complex subunit RuvA</fullName>
    </recommendedName>
</protein>
<keyword evidence="5 6" id="KW-0234">DNA repair</keyword>
<keyword evidence="3 6" id="KW-0238">DNA-binding</keyword>
<feature type="region of interest" description="Domain III" evidence="6">
    <location>
        <begin position="145"/>
        <end position="197"/>
    </location>
</feature>
<dbReference type="Pfam" id="PF07499">
    <property type="entry name" value="RuvA_C"/>
    <property type="match status" value="1"/>
</dbReference>
<dbReference type="Gene3D" id="1.10.8.10">
    <property type="entry name" value="DNA helicase RuvA subunit, C-terminal domain"/>
    <property type="match status" value="1"/>
</dbReference>
<keyword evidence="9" id="KW-0378">Hydrolase</keyword>
<dbReference type="InterPro" id="IPR010994">
    <property type="entry name" value="RuvA_2-like"/>
</dbReference>
<dbReference type="GO" id="GO:0006281">
    <property type="term" value="P:DNA repair"/>
    <property type="evidence" value="ECO:0007669"/>
    <property type="project" value="UniProtKB-UniRule"/>
</dbReference>
<dbReference type="GO" id="GO:0005737">
    <property type="term" value="C:cytoplasm"/>
    <property type="evidence" value="ECO:0007669"/>
    <property type="project" value="UniProtKB-SubCell"/>
</dbReference>
<dbReference type="SUPFAM" id="SSF50249">
    <property type="entry name" value="Nucleic acid-binding proteins"/>
    <property type="match status" value="1"/>
</dbReference>
<accession>A0A326UPV3</accession>
<comment type="function">
    <text evidence="6">The RuvA-RuvB-RuvC complex processes Holliday junction (HJ) DNA during genetic recombination and DNA repair, while the RuvA-RuvB complex plays an important role in the rescue of blocked DNA replication forks via replication fork reversal (RFR). RuvA specifically binds to HJ cruciform DNA, conferring on it an open structure. The RuvB hexamer acts as an ATP-dependent pump, pulling dsDNA into and through the RuvAB complex. HJ branch migration allows RuvC to scan DNA until it finds its consensus sequence, where it cleaves and resolves the cruciform DNA.</text>
</comment>
<evidence type="ECO:0000256" key="1">
    <source>
        <dbReference type="ARBA" id="ARBA00022490"/>
    </source>
</evidence>
<dbReference type="Gene3D" id="2.40.50.140">
    <property type="entry name" value="Nucleic acid-binding proteins"/>
    <property type="match status" value="1"/>
</dbReference>
<comment type="caution">
    <text evidence="9">The sequence shown here is derived from an EMBL/GenBank/DDBJ whole genome shotgun (WGS) entry which is preliminary data.</text>
</comment>
<dbReference type="GO" id="GO:0006310">
    <property type="term" value="P:DNA recombination"/>
    <property type="evidence" value="ECO:0007669"/>
    <property type="project" value="UniProtKB-UniRule"/>
</dbReference>
<dbReference type="CDD" id="cd14332">
    <property type="entry name" value="UBA_RuvA_C"/>
    <property type="match status" value="1"/>
</dbReference>
<dbReference type="OrthoDB" id="5293449at2"/>
<dbReference type="GO" id="GO:0000400">
    <property type="term" value="F:four-way junction DNA binding"/>
    <property type="evidence" value="ECO:0007669"/>
    <property type="project" value="UniProtKB-UniRule"/>
</dbReference>
<keyword evidence="1 6" id="KW-0963">Cytoplasm</keyword>
<comment type="domain">
    <text evidence="6">Has three domains with a flexible linker between the domains II and III and assumes an 'L' shape. Domain III is highly mobile and contacts RuvB.</text>
</comment>
<feature type="region of interest" description="Domain I" evidence="6">
    <location>
        <begin position="1"/>
        <end position="64"/>
    </location>
</feature>
<evidence type="ECO:0000256" key="4">
    <source>
        <dbReference type="ARBA" id="ARBA00023172"/>
    </source>
</evidence>
<dbReference type="InterPro" id="IPR013849">
    <property type="entry name" value="DNA_helicase_Holl-junc_RuvA_I"/>
</dbReference>
<dbReference type="InterPro" id="IPR000085">
    <property type="entry name" value="RuvA"/>
</dbReference>
<dbReference type="SUPFAM" id="SSF47781">
    <property type="entry name" value="RuvA domain 2-like"/>
    <property type="match status" value="1"/>
</dbReference>
<reference evidence="9 10" key="1">
    <citation type="submission" date="2018-06" db="EMBL/GenBank/DDBJ databases">
        <title>Genomic Encyclopedia of Archaeal and Bacterial Type Strains, Phase II (KMG-II): from individual species to whole genera.</title>
        <authorList>
            <person name="Goeker M."/>
        </authorList>
    </citation>
    <scope>NUCLEOTIDE SEQUENCE [LARGE SCALE GENOMIC DNA]</scope>
    <source>
        <strain evidence="9 10">ATCC BAA-1881</strain>
    </source>
</reference>
<dbReference type="RefSeq" id="WP_111318243.1">
    <property type="nucleotide sequence ID" value="NZ_BIFX01000001.1"/>
</dbReference>
<dbReference type="GO" id="GO:0048476">
    <property type="term" value="C:Holliday junction resolvase complex"/>
    <property type="evidence" value="ECO:0007669"/>
    <property type="project" value="UniProtKB-UniRule"/>
</dbReference>
<comment type="subcellular location">
    <subcellularLocation>
        <location evidence="6">Cytoplasm</location>
    </subcellularLocation>
</comment>
<feature type="domain" description="DNA helicase Holliday junction RuvA type" evidence="7">
    <location>
        <begin position="1"/>
        <end position="62"/>
    </location>
</feature>
<evidence type="ECO:0000259" key="7">
    <source>
        <dbReference type="Pfam" id="PF01330"/>
    </source>
</evidence>
<dbReference type="NCBIfam" id="TIGR00084">
    <property type="entry name" value="ruvA"/>
    <property type="match status" value="1"/>
</dbReference>
<dbReference type="Gene3D" id="1.10.150.20">
    <property type="entry name" value="5' to 3' exonuclease, C-terminal subdomain"/>
    <property type="match status" value="1"/>
</dbReference>
<keyword evidence="9" id="KW-0347">Helicase</keyword>
<keyword evidence="9" id="KW-0547">Nucleotide-binding</keyword>
<evidence type="ECO:0000256" key="5">
    <source>
        <dbReference type="ARBA" id="ARBA00023204"/>
    </source>
</evidence>
<feature type="domain" description="Holliday junction DNA helicase RuvA C-terminal" evidence="8">
    <location>
        <begin position="150"/>
        <end position="188"/>
    </location>
</feature>
<dbReference type="InterPro" id="IPR036267">
    <property type="entry name" value="RuvA_C_sf"/>
</dbReference>
<keyword evidence="10" id="KW-1185">Reference proteome</keyword>
<evidence type="ECO:0000313" key="10">
    <source>
        <dbReference type="Proteomes" id="UP000248806"/>
    </source>
</evidence>
<dbReference type="InterPro" id="IPR011114">
    <property type="entry name" value="RuvA_C"/>
</dbReference>
<evidence type="ECO:0000256" key="6">
    <source>
        <dbReference type="HAMAP-Rule" id="MF_00031"/>
    </source>
</evidence>
<organism evidence="9 10">
    <name type="scientific">Thermosporothrix hazakensis</name>
    <dbReference type="NCBI Taxonomy" id="644383"/>
    <lineage>
        <taxon>Bacteria</taxon>
        <taxon>Bacillati</taxon>
        <taxon>Chloroflexota</taxon>
        <taxon>Ktedonobacteria</taxon>
        <taxon>Ktedonobacterales</taxon>
        <taxon>Thermosporotrichaceae</taxon>
        <taxon>Thermosporothrix</taxon>
    </lineage>
</organism>
<dbReference type="Pfam" id="PF01330">
    <property type="entry name" value="RuvA_N"/>
    <property type="match status" value="1"/>
</dbReference>
<dbReference type="InterPro" id="IPR012340">
    <property type="entry name" value="NA-bd_OB-fold"/>
</dbReference>
<evidence type="ECO:0000256" key="2">
    <source>
        <dbReference type="ARBA" id="ARBA00022763"/>
    </source>
</evidence>
<dbReference type="SUPFAM" id="SSF46929">
    <property type="entry name" value="DNA helicase RuvA subunit, C-terminal domain"/>
    <property type="match status" value="1"/>
</dbReference>
<dbReference type="AlphaFoldDB" id="A0A326UPV3"/>
<dbReference type="GO" id="GO:0009378">
    <property type="term" value="F:four-way junction helicase activity"/>
    <property type="evidence" value="ECO:0007669"/>
    <property type="project" value="InterPro"/>
</dbReference>
<name>A0A326UPV3_THEHA</name>
<dbReference type="HAMAP" id="MF_00031">
    <property type="entry name" value="DNA_HJ_migration_RuvA"/>
    <property type="match status" value="1"/>
</dbReference>
<keyword evidence="9" id="KW-0067">ATP-binding</keyword>
<sequence>MITSIHGILEACRADSAIIRVGGFGIQVFAPATTLSHLTEPGTEVHLHTHFHMREDGITLYGFDTEADRDAFTQLITVNGVGPRVALAILSVMDAATLYKAIADEDVQRLGLARGVGKRLASQLILALKGKLPTLPAAEGTAAGPTANRVQAEVLEALIGLGFSNAEAQAAIARIPQDQPMTLEEQVTYALRTFSRQ</sequence>
<comment type="caution">
    <text evidence="6">Lacks conserved residue(s) required for the propagation of feature annotation.</text>
</comment>
<gene>
    <name evidence="6" type="primary">ruvA</name>
    <name evidence="9" type="ORF">EI42_00371</name>
</gene>